<protein>
    <recommendedName>
        <fullName evidence="5">Lipoprotein</fullName>
    </recommendedName>
</protein>
<evidence type="ECO:0000256" key="1">
    <source>
        <dbReference type="SAM" id="MobiDB-lite"/>
    </source>
</evidence>
<feature type="region of interest" description="Disordered" evidence="1">
    <location>
        <begin position="180"/>
        <end position="209"/>
    </location>
</feature>
<evidence type="ECO:0000313" key="4">
    <source>
        <dbReference type="Proteomes" id="UP001485505"/>
    </source>
</evidence>
<reference evidence="3 4" key="1">
    <citation type="submission" date="2024-04" db="EMBL/GenBank/DDBJ databases">
        <title>Complete genome sequence of Bacillus mobilis strains derived from soil.</title>
        <authorList>
            <person name="Jung H."/>
            <person name="Choi S."/>
            <person name="Kim Y."/>
            <person name="Han J.A."/>
            <person name="Kim E.Y."/>
            <person name="Lee H.-S."/>
        </authorList>
    </citation>
    <scope>NUCLEOTIDE SEQUENCE [LARGE SCALE GENOMIC DNA]</scope>
    <source>
        <strain evidence="3 4">IMGN7</strain>
    </source>
</reference>
<evidence type="ECO:0000256" key="2">
    <source>
        <dbReference type="SAM" id="SignalP"/>
    </source>
</evidence>
<accession>A0ABZ2VKW9</accession>
<feature type="chain" id="PRO_5045467691" description="Lipoprotein" evidence="2">
    <location>
        <begin position="18"/>
        <end position="293"/>
    </location>
</feature>
<feature type="signal peptide" evidence="2">
    <location>
        <begin position="1"/>
        <end position="17"/>
    </location>
</feature>
<gene>
    <name evidence="3" type="ORF">AABL52_21500</name>
</gene>
<keyword evidence="4" id="KW-1185">Reference proteome</keyword>
<dbReference type="RefSeq" id="WP_144660098.1">
    <property type="nucleotide sequence ID" value="NZ_CP151108.1"/>
</dbReference>
<evidence type="ECO:0000313" key="3">
    <source>
        <dbReference type="EMBL" id="WZF29849.1"/>
    </source>
</evidence>
<dbReference type="Proteomes" id="UP001485505">
    <property type="component" value="Chromosome"/>
</dbReference>
<evidence type="ECO:0008006" key="5">
    <source>
        <dbReference type="Google" id="ProtNLM"/>
    </source>
</evidence>
<dbReference type="PROSITE" id="PS51257">
    <property type="entry name" value="PROKAR_LIPOPROTEIN"/>
    <property type="match status" value="1"/>
</dbReference>
<keyword evidence="2" id="KW-0732">Signal</keyword>
<name>A0ABZ2VKW9_9BACI</name>
<proteinExistence type="predicted"/>
<sequence>MKLRVLGIICSCFILLAACGDKTAEKAIEQGKLALANKEYDKALASFSLALDEKSDEAKVLHTQTKKWMDAMKAKDEQKWDEANKLFGEVVETKGGISSLKEDAKKMKGELKSNKDTLDTYNNKLSQAQELINNKSLDEAKQLLSTVQQETATNEKLKDHNQKATQLMATVDMELTKIESEKKQKEAEEKKQAEEQKRAEEKKQVEEQKQVDIKSDEEAIPYVRKALEKYLAGNPLSKADIRIMPDSGMNTEQGYGGRIYENKETHITHIVDYHVKFNGSVTLMTTAGETYQY</sequence>
<organism evidence="3 4">
    <name type="scientific">Bacillus paramobilis</name>
    <dbReference type="NCBI Taxonomy" id="2817477"/>
    <lineage>
        <taxon>Bacteria</taxon>
        <taxon>Bacillati</taxon>
        <taxon>Bacillota</taxon>
        <taxon>Bacilli</taxon>
        <taxon>Bacillales</taxon>
        <taxon>Bacillaceae</taxon>
        <taxon>Bacillus</taxon>
        <taxon>Bacillus cereus group</taxon>
    </lineage>
</organism>
<dbReference type="EMBL" id="CP151108">
    <property type="protein sequence ID" value="WZF29849.1"/>
    <property type="molecule type" value="Genomic_DNA"/>
</dbReference>